<feature type="region of interest" description="Disordered" evidence="1">
    <location>
        <begin position="1"/>
        <end position="37"/>
    </location>
</feature>
<gene>
    <name evidence="2" type="ORF">AAFF_G00435440</name>
</gene>
<sequence length="311" mass="33579">MLSGHGRQSSRRTGRATAPSPHVRDLSPTPFSRRPTDPLIANLECDSISSYSTIEGAYLPGERLDAIGLRCTNLALPNHRRSRGSSCQTRRAGRGTSILRCCSTANDRRQRRRQPTEAYGQTLQHNSYNTLLPHRVERVKLSVRWTRRGVEEGRARSRFRRSAATDGHTDALRDSAPNFRLGWAMCTPSPLCVAPPPPSSSSGSCINTICPRTGTEQLSGLSTGGVWFGALEFTGLSVTEVQELGQSASAEESAGRSGSPGRDQMFPRLLLGASASGSPVRTAESAATAVARRRPPTPTLPHPRASSLTHD</sequence>
<evidence type="ECO:0000313" key="3">
    <source>
        <dbReference type="Proteomes" id="UP001221898"/>
    </source>
</evidence>
<keyword evidence="3" id="KW-1185">Reference proteome</keyword>
<name>A0AAD7S8D8_9TELE</name>
<evidence type="ECO:0000256" key="1">
    <source>
        <dbReference type="SAM" id="MobiDB-lite"/>
    </source>
</evidence>
<dbReference type="EMBL" id="JAINUG010000095">
    <property type="protein sequence ID" value="KAJ8397855.1"/>
    <property type="molecule type" value="Genomic_DNA"/>
</dbReference>
<dbReference type="AlphaFoldDB" id="A0AAD7S8D8"/>
<proteinExistence type="predicted"/>
<organism evidence="2 3">
    <name type="scientific">Aldrovandia affinis</name>
    <dbReference type="NCBI Taxonomy" id="143900"/>
    <lineage>
        <taxon>Eukaryota</taxon>
        <taxon>Metazoa</taxon>
        <taxon>Chordata</taxon>
        <taxon>Craniata</taxon>
        <taxon>Vertebrata</taxon>
        <taxon>Euteleostomi</taxon>
        <taxon>Actinopterygii</taxon>
        <taxon>Neopterygii</taxon>
        <taxon>Teleostei</taxon>
        <taxon>Notacanthiformes</taxon>
        <taxon>Halosauridae</taxon>
        <taxon>Aldrovandia</taxon>
    </lineage>
</organism>
<protein>
    <submittedName>
        <fullName evidence="2">Uncharacterized protein</fullName>
    </submittedName>
</protein>
<feature type="compositionally biased region" description="Low complexity" evidence="1">
    <location>
        <begin position="244"/>
        <end position="259"/>
    </location>
</feature>
<dbReference type="Proteomes" id="UP001221898">
    <property type="component" value="Unassembled WGS sequence"/>
</dbReference>
<accession>A0AAD7S8D8</accession>
<reference evidence="2" key="1">
    <citation type="journal article" date="2023" name="Science">
        <title>Genome structures resolve the early diversification of teleost fishes.</title>
        <authorList>
            <person name="Parey E."/>
            <person name="Louis A."/>
            <person name="Montfort J."/>
            <person name="Bouchez O."/>
            <person name="Roques C."/>
            <person name="Iampietro C."/>
            <person name="Lluch J."/>
            <person name="Castinel A."/>
            <person name="Donnadieu C."/>
            <person name="Desvignes T."/>
            <person name="Floi Bucao C."/>
            <person name="Jouanno E."/>
            <person name="Wen M."/>
            <person name="Mejri S."/>
            <person name="Dirks R."/>
            <person name="Jansen H."/>
            <person name="Henkel C."/>
            <person name="Chen W.J."/>
            <person name="Zahm M."/>
            <person name="Cabau C."/>
            <person name="Klopp C."/>
            <person name="Thompson A.W."/>
            <person name="Robinson-Rechavi M."/>
            <person name="Braasch I."/>
            <person name="Lecointre G."/>
            <person name="Bobe J."/>
            <person name="Postlethwait J.H."/>
            <person name="Berthelot C."/>
            <person name="Roest Crollius H."/>
            <person name="Guiguen Y."/>
        </authorList>
    </citation>
    <scope>NUCLEOTIDE SEQUENCE</scope>
    <source>
        <strain evidence="2">NC1722</strain>
    </source>
</reference>
<comment type="caution">
    <text evidence="2">The sequence shown here is derived from an EMBL/GenBank/DDBJ whole genome shotgun (WGS) entry which is preliminary data.</text>
</comment>
<evidence type="ECO:0000313" key="2">
    <source>
        <dbReference type="EMBL" id="KAJ8397855.1"/>
    </source>
</evidence>
<feature type="region of interest" description="Disordered" evidence="1">
    <location>
        <begin position="244"/>
        <end position="311"/>
    </location>
</feature>